<dbReference type="PANTHER" id="PTHR34567">
    <property type="entry name" value="FK506-BINDING-LIKE PROTEIN"/>
    <property type="match status" value="1"/>
</dbReference>
<dbReference type="PANTHER" id="PTHR34567:SF10">
    <property type="entry name" value="OS11G0140900 PROTEIN"/>
    <property type="match status" value="1"/>
</dbReference>
<proteinExistence type="predicted"/>
<evidence type="ECO:0000313" key="2">
    <source>
        <dbReference type="EnsemblPlants" id="EMT21701"/>
    </source>
</evidence>
<organism evidence="2">
    <name type="scientific">Aegilops tauschii</name>
    <name type="common">Tausch's goatgrass</name>
    <name type="synonym">Aegilops squarrosa</name>
    <dbReference type="NCBI Taxonomy" id="37682"/>
    <lineage>
        <taxon>Eukaryota</taxon>
        <taxon>Viridiplantae</taxon>
        <taxon>Streptophyta</taxon>
        <taxon>Embryophyta</taxon>
        <taxon>Tracheophyta</taxon>
        <taxon>Spermatophyta</taxon>
        <taxon>Magnoliopsida</taxon>
        <taxon>Liliopsida</taxon>
        <taxon>Poales</taxon>
        <taxon>Poaceae</taxon>
        <taxon>BOP clade</taxon>
        <taxon>Pooideae</taxon>
        <taxon>Triticodae</taxon>
        <taxon>Triticeae</taxon>
        <taxon>Triticinae</taxon>
        <taxon>Aegilops</taxon>
    </lineage>
</organism>
<evidence type="ECO:0000256" key="1">
    <source>
        <dbReference type="SAM" id="MobiDB-lite"/>
    </source>
</evidence>
<protein>
    <submittedName>
        <fullName evidence="2">Uncharacterized protein</fullName>
    </submittedName>
</protein>
<dbReference type="EnsemblPlants" id="EMT21701">
    <property type="protein sequence ID" value="EMT21701"/>
    <property type="gene ID" value="F775_09405"/>
</dbReference>
<feature type="region of interest" description="Disordered" evidence="1">
    <location>
        <begin position="227"/>
        <end position="260"/>
    </location>
</feature>
<sequence>MNLISFLIRTGYSHVDNQCQVPLWEREFCSLVGGISWQRFCENKHFAYMYKEIEQWDDSGAFENFQNAKSRFWSHYHGQPSDIPYPDPDLYIDEVDHRGEVDPELVADLDKVRVPFEADNEPAVAANNRCAQNQTGNWDIYLEKPTPEVNKWEADNSASNTGWAASQEPLSSWNKISTGWGDALAQPGWGSSSNNHCSGNNWNSSHGASSNNNTYYQDPCSAYGRKRNSGGGYSQQRNSKQRNQAESHHQRGRWQDHRDRGRHGCNGWMLQQRFTCKEMCQEDGLPPGSGWTSLSCTPQKKTSLSCNVQFWKFRRLSSLLVPIIRIAIVDRSFVGTISSMTRPCGCERRMKQVNPPNMKTLRRDSSPYSLVASASVLIDVTLQSALGVHTKLLGSDLHCMTSLQMEEAIKPLHEIADFLQGWLVRIGSFLERAEAARQRLPLA</sequence>
<reference evidence="2" key="1">
    <citation type="submission" date="2015-06" db="UniProtKB">
        <authorList>
            <consortium name="EnsemblPlants"/>
        </authorList>
    </citation>
    <scope>IDENTIFICATION</scope>
</reference>
<name>M8CEV5_AEGTA</name>
<dbReference type="AlphaFoldDB" id="M8CEV5"/>
<accession>M8CEV5</accession>
<feature type="compositionally biased region" description="Basic and acidic residues" evidence="1">
    <location>
        <begin position="243"/>
        <end position="259"/>
    </location>
</feature>